<dbReference type="OrthoDB" id="9806601at2"/>
<protein>
    <submittedName>
        <fullName evidence="3">FAD-binding oxidoreductase</fullName>
    </submittedName>
</protein>
<dbReference type="EMBL" id="SMZO01000009">
    <property type="protein sequence ID" value="TDL90376.1"/>
    <property type="molecule type" value="Genomic_DNA"/>
</dbReference>
<dbReference type="PANTHER" id="PTHR13847">
    <property type="entry name" value="SARCOSINE DEHYDROGENASE-RELATED"/>
    <property type="match status" value="1"/>
</dbReference>
<dbReference type="AlphaFoldDB" id="A0A4R6B4U9"/>
<gene>
    <name evidence="3" type="ORF">E2L05_05460</name>
</gene>
<dbReference type="SUPFAM" id="SSF51905">
    <property type="entry name" value="FAD/NAD(P)-binding domain"/>
    <property type="match status" value="1"/>
</dbReference>
<reference evidence="3 4" key="1">
    <citation type="submission" date="2019-03" db="EMBL/GenBank/DDBJ databases">
        <title>Rhodobacteraceae bacterium SM1902, a new member of the family Rhodobacteraceae isolated from Yantai.</title>
        <authorList>
            <person name="Sun Y."/>
        </authorList>
    </citation>
    <scope>NUCLEOTIDE SEQUENCE [LARGE SCALE GENOMIC DNA]</scope>
    <source>
        <strain evidence="3 4">SM1902</strain>
    </source>
</reference>
<evidence type="ECO:0000313" key="3">
    <source>
        <dbReference type="EMBL" id="TDL90376.1"/>
    </source>
</evidence>
<dbReference type="InterPro" id="IPR006076">
    <property type="entry name" value="FAD-dep_OxRdtase"/>
</dbReference>
<dbReference type="Pfam" id="PF01266">
    <property type="entry name" value="DAO"/>
    <property type="match status" value="1"/>
</dbReference>
<organism evidence="3 4">
    <name type="scientific">Meridianimarinicoccus aquatilis</name>
    <dbReference type="NCBI Taxonomy" id="2552766"/>
    <lineage>
        <taxon>Bacteria</taxon>
        <taxon>Pseudomonadati</taxon>
        <taxon>Pseudomonadota</taxon>
        <taxon>Alphaproteobacteria</taxon>
        <taxon>Rhodobacterales</taxon>
        <taxon>Paracoccaceae</taxon>
        <taxon>Meridianimarinicoccus</taxon>
    </lineage>
</organism>
<dbReference type="PANTHER" id="PTHR13847:SF281">
    <property type="entry name" value="FAD DEPENDENT OXIDOREDUCTASE DOMAIN-CONTAINING PROTEIN"/>
    <property type="match status" value="1"/>
</dbReference>
<keyword evidence="4" id="KW-1185">Reference proteome</keyword>
<dbReference type="Proteomes" id="UP000294562">
    <property type="component" value="Unassembled WGS sequence"/>
</dbReference>
<proteinExistence type="predicted"/>
<dbReference type="RefSeq" id="WP_133341891.1">
    <property type="nucleotide sequence ID" value="NZ_SMZO01000009.1"/>
</dbReference>
<evidence type="ECO:0000313" key="4">
    <source>
        <dbReference type="Proteomes" id="UP000294562"/>
    </source>
</evidence>
<dbReference type="GO" id="GO:0005737">
    <property type="term" value="C:cytoplasm"/>
    <property type="evidence" value="ECO:0007669"/>
    <property type="project" value="TreeGrafter"/>
</dbReference>
<evidence type="ECO:0000256" key="1">
    <source>
        <dbReference type="ARBA" id="ARBA00023002"/>
    </source>
</evidence>
<keyword evidence="1" id="KW-0560">Oxidoreductase</keyword>
<accession>A0A4R6B4U9</accession>
<feature type="domain" description="FAD dependent oxidoreductase" evidence="2">
    <location>
        <begin position="30"/>
        <end position="380"/>
    </location>
</feature>
<dbReference type="GO" id="GO:0016491">
    <property type="term" value="F:oxidoreductase activity"/>
    <property type="evidence" value="ECO:0007669"/>
    <property type="project" value="UniProtKB-KW"/>
</dbReference>
<dbReference type="InterPro" id="IPR036188">
    <property type="entry name" value="FAD/NAD-bd_sf"/>
</dbReference>
<dbReference type="Gene3D" id="3.30.9.10">
    <property type="entry name" value="D-Amino Acid Oxidase, subunit A, domain 2"/>
    <property type="match status" value="1"/>
</dbReference>
<sequence>MSGRKAISLWDVSAQEHDYSAPMPNDVKVDVAIVGGGFTGLSTALHCAEKGLSVHVLEAEHIGFGGSGRNVGLVNPAVWVPPKQVSDMLGPEYGPAFIKKFGNGPNYVFSLIEKHQIQCEVTKTGTIHAAHAPKGFRDLQNRHAEWQRLGEPVDLLNRKDISRLIGSEHFYGGLVDHRAGTINPMGYCRGLARAARGAGAEISTGVRAKKLRRDGAVWKVETNQGTVTATSVILGTNAYTDDLWPGLSRIFTPIHYFQMATKPMGPDADHILPGKQGVWDTGQIMFSVRRDAHDRMVIGSMGKIIGNKNRGLSCRWARKQIAKIFPTLGPVEFDEAWHGKIAMTPDHLPRIYELDTNLYTPIGYNGRGITTGTIFGESMAGLLTGMNSKDLPLPITDLKTVPSAPFVSRIYQSAFTANQLLKSL</sequence>
<comment type="caution">
    <text evidence="3">The sequence shown here is derived from an EMBL/GenBank/DDBJ whole genome shotgun (WGS) entry which is preliminary data.</text>
</comment>
<evidence type="ECO:0000259" key="2">
    <source>
        <dbReference type="Pfam" id="PF01266"/>
    </source>
</evidence>
<dbReference type="Gene3D" id="3.50.50.60">
    <property type="entry name" value="FAD/NAD(P)-binding domain"/>
    <property type="match status" value="1"/>
</dbReference>
<name>A0A4R6B4U9_9RHOB</name>